<comment type="catalytic activity">
    <reaction evidence="17 18">
        <text>a ubiquinone + NADH + 5 H(+)(in) = a ubiquinol + NAD(+) + 4 H(+)(out)</text>
        <dbReference type="Rhea" id="RHEA:29091"/>
        <dbReference type="Rhea" id="RHEA-COMP:9565"/>
        <dbReference type="Rhea" id="RHEA-COMP:9566"/>
        <dbReference type="ChEBI" id="CHEBI:15378"/>
        <dbReference type="ChEBI" id="CHEBI:16389"/>
        <dbReference type="ChEBI" id="CHEBI:17976"/>
        <dbReference type="ChEBI" id="CHEBI:57540"/>
        <dbReference type="ChEBI" id="CHEBI:57945"/>
        <dbReference type="EC" id="7.1.1.2"/>
    </reaction>
</comment>
<dbReference type="GO" id="GO:0006120">
    <property type="term" value="P:mitochondrial electron transport, NADH to ubiquinone"/>
    <property type="evidence" value="ECO:0007669"/>
    <property type="project" value="InterPro"/>
</dbReference>
<proteinExistence type="inferred from homology"/>
<dbReference type="EC" id="7.1.1.2" evidence="4 18"/>
<feature type="domain" description="NADH:quinone oxidoreductase/Mrp antiporter transmembrane" evidence="19">
    <location>
        <begin position="23"/>
        <end position="277"/>
    </location>
</feature>
<protein>
    <recommendedName>
        <fullName evidence="5 18">NADH-ubiquinone oxidoreductase chain 2</fullName>
        <ecNumber evidence="4 18">7.1.1.2</ecNumber>
    </recommendedName>
</protein>
<feature type="transmembrane region" description="Helical" evidence="18">
    <location>
        <begin position="268"/>
        <end position="290"/>
    </location>
</feature>
<geneLocation type="mitochondrion" evidence="20"/>
<dbReference type="InterPro" id="IPR003917">
    <property type="entry name" value="NADH_UbQ_OxRdtase_chain2"/>
</dbReference>
<dbReference type="Pfam" id="PF00361">
    <property type="entry name" value="Proton_antipo_M"/>
    <property type="match status" value="1"/>
</dbReference>
<evidence type="ECO:0000256" key="10">
    <source>
        <dbReference type="ARBA" id="ARBA00022967"/>
    </source>
</evidence>
<accession>A0A0S2MS42</accession>
<dbReference type="PRINTS" id="PR01436">
    <property type="entry name" value="NADHDHGNASE2"/>
</dbReference>
<organism evidence="20">
    <name type="scientific">Ciidae sp. GENSP01</name>
    <dbReference type="NCBI Taxonomy" id="1205545"/>
    <lineage>
        <taxon>Eukaryota</taxon>
        <taxon>Metazoa</taxon>
        <taxon>Ecdysozoa</taxon>
        <taxon>Arthropoda</taxon>
        <taxon>Hexapoda</taxon>
        <taxon>Insecta</taxon>
        <taxon>Pterygota</taxon>
        <taxon>Neoptera</taxon>
        <taxon>Endopterygota</taxon>
        <taxon>Coleoptera</taxon>
        <taxon>Polyphaga</taxon>
        <taxon>Cucujiformia</taxon>
        <taxon>Ciidae</taxon>
    </lineage>
</organism>
<evidence type="ECO:0000256" key="17">
    <source>
        <dbReference type="ARBA" id="ARBA00049551"/>
    </source>
</evidence>
<evidence type="ECO:0000259" key="19">
    <source>
        <dbReference type="Pfam" id="PF00361"/>
    </source>
</evidence>
<feature type="transmembrane region" description="Helical" evidence="18">
    <location>
        <begin position="311"/>
        <end position="329"/>
    </location>
</feature>
<evidence type="ECO:0000256" key="16">
    <source>
        <dbReference type="ARBA" id="ARBA00023136"/>
    </source>
</evidence>
<comment type="subcellular location">
    <subcellularLocation>
        <location evidence="2 18">Mitochondrion inner membrane</location>
        <topology evidence="2 18">Multi-pass membrane protein</topology>
    </subcellularLocation>
</comment>
<keyword evidence="11 18" id="KW-0249">Electron transport</keyword>
<evidence type="ECO:0000256" key="9">
    <source>
        <dbReference type="ARBA" id="ARBA00022792"/>
    </source>
</evidence>
<keyword evidence="9 18" id="KW-0999">Mitochondrion inner membrane</keyword>
<feature type="transmembrane region" description="Helical" evidence="18">
    <location>
        <begin position="59"/>
        <end position="79"/>
    </location>
</feature>
<evidence type="ECO:0000256" key="4">
    <source>
        <dbReference type="ARBA" id="ARBA00012944"/>
    </source>
</evidence>
<keyword evidence="10 18" id="KW-1278">Translocase</keyword>
<evidence type="ECO:0000256" key="8">
    <source>
        <dbReference type="ARBA" id="ARBA00022692"/>
    </source>
</evidence>
<name>A0A0S2MS42_9CUCU</name>
<feature type="transmembrane region" description="Helical" evidence="18">
    <location>
        <begin position="7"/>
        <end position="27"/>
    </location>
</feature>
<sequence>MMKSYKILFSNTLIMGTLMAISSYSWFSMWMGLEINLLSAIPLFLAPHNSMSTEASMKYFITQALASVIILFSLIMIMINPLMYSISTSNLMTSILNSMLMLKMGAAPLHFWFPEVMEGLSWLNCSILLTTQKVSPMMILLNNQPSSTIMLIFIVSSAIVSSLMNLNHTSMRKIMSYSSINHLAWMISSMMSLSTLTIYFSTYSILTIIATSMMKALNINFINQLNNTEFLTNLVLMVNFMSIGGIPPFIGFLPKWITVNQLVSNNEFIIPTILILSSLVMLYIYMRLFFPLMLINQAKKKSLIKITLNEMFFSITLMFNFSLVLYTISFNL</sequence>
<evidence type="ECO:0000256" key="1">
    <source>
        <dbReference type="ARBA" id="ARBA00003257"/>
    </source>
</evidence>
<evidence type="ECO:0000256" key="3">
    <source>
        <dbReference type="ARBA" id="ARBA00007012"/>
    </source>
</evidence>
<evidence type="ECO:0000256" key="11">
    <source>
        <dbReference type="ARBA" id="ARBA00022982"/>
    </source>
</evidence>
<feature type="transmembrane region" description="Helical" evidence="18">
    <location>
        <begin position="148"/>
        <end position="166"/>
    </location>
</feature>
<keyword evidence="16 18" id="KW-0472">Membrane</keyword>
<evidence type="ECO:0000256" key="13">
    <source>
        <dbReference type="ARBA" id="ARBA00023027"/>
    </source>
</evidence>
<keyword evidence="12 18" id="KW-1133">Transmembrane helix</keyword>
<dbReference type="PANTHER" id="PTHR46552:SF1">
    <property type="entry name" value="NADH-UBIQUINONE OXIDOREDUCTASE CHAIN 2"/>
    <property type="match status" value="1"/>
</dbReference>
<feature type="transmembrane region" description="Helical" evidence="18">
    <location>
        <begin position="186"/>
        <end position="209"/>
    </location>
</feature>
<evidence type="ECO:0000256" key="2">
    <source>
        <dbReference type="ARBA" id="ARBA00004448"/>
    </source>
</evidence>
<evidence type="ECO:0000256" key="7">
    <source>
        <dbReference type="ARBA" id="ARBA00022660"/>
    </source>
</evidence>
<dbReference type="EMBL" id="JX412846">
    <property type="protein sequence ID" value="ALO77533.1"/>
    <property type="molecule type" value="Genomic_DNA"/>
</dbReference>
<keyword evidence="13 18" id="KW-0520">NAD</keyword>
<keyword evidence="6" id="KW-0813">Transport</keyword>
<dbReference type="InterPro" id="IPR050175">
    <property type="entry name" value="Complex_I_Subunit_2"/>
</dbReference>
<feature type="transmembrane region" description="Helical" evidence="18">
    <location>
        <begin position="230"/>
        <end position="253"/>
    </location>
</feature>
<evidence type="ECO:0000256" key="12">
    <source>
        <dbReference type="ARBA" id="ARBA00022989"/>
    </source>
</evidence>
<dbReference type="InterPro" id="IPR001750">
    <property type="entry name" value="ND/Mrp_TM"/>
</dbReference>
<evidence type="ECO:0000256" key="18">
    <source>
        <dbReference type="RuleBase" id="RU003403"/>
    </source>
</evidence>
<evidence type="ECO:0000313" key="20">
    <source>
        <dbReference type="EMBL" id="ALO77533.1"/>
    </source>
</evidence>
<comment type="function">
    <text evidence="18">Core subunit of the mitochondrial membrane respiratory chain NADH dehydrogenase (Complex I) which catalyzes electron transfer from NADH through the respiratory chain, using ubiquinone as an electron acceptor. Essential for the catalytic activity and assembly of complex I.</text>
</comment>
<evidence type="ECO:0000256" key="5">
    <source>
        <dbReference type="ARBA" id="ARBA00021008"/>
    </source>
</evidence>
<keyword evidence="15 18" id="KW-0496">Mitochondrion</keyword>
<comment type="similarity">
    <text evidence="3 18">Belongs to the complex I subunit 2 family.</text>
</comment>
<reference evidence="20" key="1">
    <citation type="submission" date="2012-06" db="EMBL/GenBank/DDBJ databases">
        <title>Mitogenomics of the Coleoptera under dense taxon sampling.</title>
        <authorList>
            <person name="Timmermans M.J.T.N."/>
            <person name="Lim J."/>
            <person name="Dodsworth S."/>
            <person name="Haran J."/>
            <person name="Ahrens D."/>
            <person name="Bocak L."/>
            <person name="London A."/>
            <person name="Culverwell L."/>
            <person name="Vogler A.P."/>
        </authorList>
    </citation>
    <scope>NUCLEOTIDE SEQUENCE</scope>
</reference>
<evidence type="ECO:0000256" key="15">
    <source>
        <dbReference type="ARBA" id="ARBA00023128"/>
    </source>
</evidence>
<dbReference type="AlphaFoldDB" id="A0A0S2MS42"/>
<keyword evidence="7 18" id="KW-0679">Respiratory chain</keyword>
<evidence type="ECO:0000256" key="6">
    <source>
        <dbReference type="ARBA" id="ARBA00022448"/>
    </source>
</evidence>
<gene>
    <name evidence="20" type="primary">nad2</name>
</gene>
<evidence type="ECO:0000256" key="14">
    <source>
        <dbReference type="ARBA" id="ARBA00023075"/>
    </source>
</evidence>
<dbReference type="PANTHER" id="PTHR46552">
    <property type="entry name" value="NADH-UBIQUINONE OXIDOREDUCTASE CHAIN 2"/>
    <property type="match status" value="1"/>
</dbReference>
<comment type="function">
    <text evidence="1">Core subunit of the mitochondrial membrane respiratory chain NADH dehydrogenase (Complex I) that is believed to belong to the minimal assembly required for catalysis. Complex I functions in the transfer of electrons from NADH to the respiratory chain. The immediate electron acceptor for the enzyme is believed to be ubiquinone.</text>
</comment>
<keyword evidence="14 18" id="KW-0830">Ubiquinone</keyword>
<dbReference type="GO" id="GO:0008137">
    <property type="term" value="F:NADH dehydrogenase (ubiquinone) activity"/>
    <property type="evidence" value="ECO:0007669"/>
    <property type="project" value="UniProtKB-EC"/>
</dbReference>
<dbReference type="GO" id="GO:0005743">
    <property type="term" value="C:mitochondrial inner membrane"/>
    <property type="evidence" value="ECO:0007669"/>
    <property type="project" value="UniProtKB-SubCell"/>
</dbReference>
<keyword evidence="8 18" id="KW-0812">Transmembrane</keyword>